<keyword evidence="10 15" id="KW-0238">DNA-binding</keyword>
<dbReference type="EMBL" id="FTMP01000006">
    <property type="protein sequence ID" value="SIQ66712.1"/>
    <property type="molecule type" value="Genomic_DNA"/>
</dbReference>
<dbReference type="Gene3D" id="1.10.8.60">
    <property type="match status" value="1"/>
</dbReference>
<keyword evidence="8 15" id="KW-0902">Two-component regulatory system</keyword>
<dbReference type="InterPro" id="IPR002078">
    <property type="entry name" value="Sigma_54_int"/>
</dbReference>
<keyword evidence="3 15" id="KW-0963">Cytoplasm</keyword>
<evidence type="ECO:0000256" key="7">
    <source>
        <dbReference type="ARBA" id="ARBA00022840"/>
    </source>
</evidence>
<dbReference type="GO" id="GO:0006808">
    <property type="term" value="P:regulation of nitrogen utilization"/>
    <property type="evidence" value="ECO:0007669"/>
    <property type="project" value="UniProtKB-UniRule"/>
</dbReference>
<dbReference type="InterPro" id="IPR003593">
    <property type="entry name" value="AAA+_ATPase"/>
</dbReference>
<evidence type="ECO:0000256" key="3">
    <source>
        <dbReference type="ARBA" id="ARBA00022490"/>
    </source>
</evidence>
<dbReference type="SMART" id="SM00382">
    <property type="entry name" value="AAA"/>
    <property type="match status" value="1"/>
</dbReference>
<dbReference type="GO" id="GO:0005737">
    <property type="term" value="C:cytoplasm"/>
    <property type="evidence" value="ECO:0007669"/>
    <property type="project" value="UniProtKB-SubCell"/>
</dbReference>
<evidence type="ECO:0000313" key="18">
    <source>
        <dbReference type="EMBL" id="SIQ66712.1"/>
    </source>
</evidence>
<proteinExistence type="predicted"/>
<sequence>MSRSETVWIVDDDRSIRWVLEKALQQEGMTTQSFDSADGVLTRLTRQQPDVIISDIRMPGASGLDLLARIRDLYPRLPVIIMTAHSDLDSAVASYQGGAFEYLPKPFDVDEAVSLVKRANQHAQEQQGLEAPAALGRTPEIIGEAPAMQEVFRAIGRLSHSNITVLINGESGTGKELVAHALHRHSPRAAQPFIALNMAAIPKDLMESELFGHEKGAFTGAANQRRGRFEQADGGTLFLDEIGDMPADTQTRLLRVLADGEFYRVGGHTPVKVDVRIIAATHQNLESLVQAGKFREDLFHRLNVIRIHIPRLADRREDIPTLARHFLARAAQELAVEPKLLKSETEDYLKHLPWPGNVRQLENTCRWITVMASGREVHIDDLPPELLTQPQENAPATNWEQGLRQWADQALARGQSSLLDSAVPAFERIMIETALKHTAGRRRDAAVLLGWGRNTLTRKIKELGMKVDGADDDDGDD</sequence>
<dbReference type="RefSeq" id="WP_076427491.1">
    <property type="nucleotide sequence ID" value="NZ_FTMP01000006.1"/>
</dbReference>
<evidence type="ECO:0000256" key="10">
    <source>
        <dbReference type="ARBA" id="ARBA00023125"/>
    </source>
</evidence>
<evidence type="ECO:0000256" key="14">
    <source>
        <dbReference type="PROSITE-ProRule" id="PRU00169"/>
    </source>
</evidence>
<gene>
    <name evidence="15" type="primary">ntrC</name>
    <name evidence="18" type="ORF">SAMN05878282_106206</name>
</gene>
<reference evidence="18 19" key="1">
    <citation type="submission" date="2017-01" db="EMBL/GenBank/DDBJ databases">
        <authorList>
            <person name="Mah S.A."/>
            <person name="Swanson W.J."/>
            <person name="Moy G.W."/>
            <person name="Vacquier V.D."/>
        </authorList>
    </citation>
    <scope>NUCLEOTIDE SEQUENCE [LARGE SCALE GENOMIC DNA]</scope>
    <source>
        <strain evidence="18 19">RU36E</strain>
    </source>
</reference>
<comment type="function">
    <text evidence="15">Member of the two-component regulatory system NtrB/NtrC, which controls expression of the nitrogen-regulated (ntr) genes in response to nitrogen limitation. Phosphorylated NtrC binds directly to DNA and stimulates the formation of open promoter-sigma54-RNA polymerase complexes.</text>
</comment>
<dbReference type="Pfam" id="PF00158">
    <property type="entry name" value="Sigma54_activat"/>
    <property type="match status" value="1"/>
</dbReference>
<feature type="domain" description="Response regulatory" evidence="17">
    <location>
        <begin position="6"/>
        <end position="120"/>
    </location>
</feature>
<evidence type="ECO:0000256" key="1">
    <source>
        <dbReference type="ARBA" id="ARBA00004496"/>
    </source>
</evidence>
<evidence type="ECO:0000256" key="12">
    <source>
        <dbReference type="ARBA" id="ARBA00023163"/>
    </source>
</evidence>
<dbReference type="Pfam" id="PF02954">
    <property type="entry name" value="HTH_8"/>
    <property type="match status" value="1"/>
</dbReference>
<dbReference type="SUPFAM" id="SSF46689">
    <property type="entry name" value="Homeodomain-like"/>
    <property type="match status" value="1"/>
</dbReference>
<keyword evidence="13 15" id="KW-0535">Nitrogen fixation</keyword>
<evidence type="ECO:0000259" key="17">
    <source>
        <dbReference type="PROSITE" id="PS50110"/>
    </source>
</evidence>
<dbReference type="InterPro" id="IPR001789">
    <property type="entry name" value="Sig_transdc_resp-reg_receiver"/>
</dbReference>
<dbReference type="PANTHER" id="PTHR32071:SF95">
    <property type="entry name" value="DNA-BINDING TRANSCRIPTIONAL REGULATOR NTRC"/>
    <property type="match status" value="1"/>
</dbReference>
<dbReference type="InterPro" id="IPR010114">
    <property type="entry name" value="Transcript_reg_NtrC"/>
</dbReference>
<name>A0A1N6UME5_AQUAC</name>
<dbReference type="SMART" id="SM00448">
    <property type="entry name" value="REC"/>
    <property type="match status" value="1"/>
</dbReference>
<evidence type="ECO:0000313" key="19">
    <source>
        <dbReference type="Proteomes" id="UP000185841"/>
    </source>
</evidence>
<comment type="subcellular location">
    <subcellularLocation>
        <location evidence="1 15">Cytoplasm</location>
    </subcellularLocation>
</comment>
<dbReference type="Gene3D" id="3.40.50.300">
    <property type="entry name" value="P-loop containing nucleotide triphosphate hydrolases"/>
    <property type="match status" value="1"/>
</dbReference>
<dbReference type="FunFam" id="3.40.50.300:FF:000006">
    <property type="entry name" value="DNA-binding transcriptional regulator NtrC"/>
    <property type="match status" value="1"/>
</dbReference>
<dbReference type="InterPro" id="IPR009057">
    <property type="entry name" value="Homeodomain-like_sf"/>
</dbReference>
<dbReference type="InterPro" id="IPR025662">
    <property type="entry name" value="Sigma_54_int_dom_ATP-bd_1"/>
</dbReference>
<dbReference type="PROSITE" id="PS00688">
    <property type="entry name" value="SIGMA54_INTERACT_3"/>
    <property type="match status" value="1"/>
</dbReference>
<evidence type="ECO:0000256" key="5">
    <source>
        <dbReference type="ARBA" id="ARBA00022553"/>
    </source>
</evidence>
<evidence type="ECO:0000256" key="9">
    <source>
        <dbReference type="ARBA" id="ARBA00023015"/>
    </source>
</evidence>
<dbReference type="InterPro" id="IPR025944">
    <property type="entry name" value="Sigma_54_int_dom_CS"/>
</dbReference>
<keyword evidence="5 14" id="KW-0597">Phosphoprotein</keyword>
<dbReference type="PROSITE" id="PS00675">
    <property type="entry name" value="SIGMA54_INTERACT_1"/>
    <property type="match status" value="1"/>
</dbReference>
<evidence type="ECO:0000256" key="6">
    <source>
        <dbReference type="ARBA" id="ARBA00022741"/>
    </source>
</evidence>
<dbReference type="Pfam" id="PF00072">
    <property type="entry name" value="Response_reg"/>
    <property type="match status" value="1"/>
</dbReference>
<dbReference type="FunFam" id="1.10.8.60:FF:000014">
    <property type="entry name" value="DNA-binding transcriptional regulator NtrC"/>
    <property type="match status" value="1"/>
</dbReference>
<dbReference type="FunFam" id="3.40.50.2300:FF:000018">
    <property type="entry name" value="DNA-binding transcriptional regulator NtrC"/>
    <property type="match status" value="1"/>
</dbReference>
<dbReference type="CDD" id="cd19919">
    <property type="entry name" value="REC_NtrC"/>
    <property type="match status" value="1"/>
</dbReference>
<dbReference type="CDD" id="cd00009">
    <property type="entry name" value="AAA"/>
    <property type="match status" value="1"/>
</dbReference>
<dbReference type="Gene3D" id="3.40.50.2300">
    <property type="match status" value="1"/>
</dbReference>
<dbReference type="Proteomes" id="UP000185841">
    <property type="component" value="Unassembled WGS sequence"/>
</dbReference>
<dbReference type="NCBIfam" id="NF008176">
    <property type="entry name" value="PRK10923.1"/>
    <property type="match status" value="1"/>
</dbReference>
<accession>A0A1N6UME5</accession>
<protein>
    <recommendedName>
        <fullName evidence="2 15">DNA-binding transcriptional regulator NtrC</fullName>
    </recommendedName>
    <alternativeName>
        <fullName evidence="15">Nitrogen regulation protein NR(I)</fullName>
    </alternativeName>
</protein>
<dbReference type="GO" id="GO:0006355">
    <property type="term" value="P:regulation of DNA-templated transcription"/>
    <property type="evidence" value="ECO:0007669"/>
    <property type="project" value="InterPro"/>
</dbReference>
<keyword evidence="6 15" id="KW-0547">Nucleotide-binding</keyword>
<dbReference type="PANTHER" id="PTHR32071">
    <property type="entry name" value="TRANSCRIPTIONAL REGULATORY PROTEIN"/>
    <property type="match status" value="1"/>
</dbReference>
<dbReference type="GO" id="GO:0043565">
    <property type="term" value="F:sequence-specific DNA binding"/>
    <property type="evidence" value="ECO:0007669"/>
    <property type="project" value="InterPro"/>
</dbReference>
<evidence type="ECO:0000256" key="4">
    <source>
        <dbReference type="ARBA" id="ARBA00022491"/>
    </source>
</evidence>
<evidence type="ECO:0000256" key="15">
    <source>
        <dbReference type="RuleBase" id="RU365013"/>
    </source>
</evidence>
<feature type="domain" description="Sigma-54 factor interaction" evidence="16">
    <location>
        <begin position="141"/>
        <end position="370"/>
    </location>
</feature>
<dbReference type="FunFam" id="1.10.10.60:FF:000088">
    <property type="entry name" value="DNA-binding transcriptional regulator NtrC"/>
    <property type="match status" value="1"/>
</dbReference>
<dbReference type="PROSITE" id="PS00676">
    <property type="entry name" value="SIGMA54_INTERACT_2"/>
    <property type="match status" value="1"/>
</dbReference>
<dbReference type="PROSITE" id="PS50110">
    <property type="entry name" value="RESPONSE_REGULATORY"/>
    <property type="match status" value="1"/>
</dbReference>
<keyword evidence="12 15" id="KW-0804">Transcription</keyword>
<dbReference type="AlphaFoldDB" id="A0A1N6UME5"/>
<keyword evidence="7 15" id="KW-0067">ATP-binding</keyword>
<dbReference type="InterPro" id="IPR002197">
    <property type="entry name" value="HTH_Fis"/>
</dbReference>
<keyword evidence="9 15" id="KW-0805">Transcription regulation</keyword>
<keyword evidence="4 15" id="KW-0678">Repressor</keyword>
<dbReference type="InterPro" id="IPR058031">
    <property type="entry name" value="AAA_lid_NorR"/>
</dbReference>
<dbReference type="Gene3D" id="1.10.10.60">
    <property type="entry name" value="Homeodomain-like"/>
    <property type="match status" value="1"/>
</dbReference>
<evidence type="ECO:0000256" key="2">
    <source>
        <dbReference type="ARBA" id="ARBA00019059"/>
    </source>
</evidence>
<dbReference type="GO" id="GO:0000156">
    <property type="term" value="F:phosphorelay response regulator activity"/>
    <property type="evidence" value="ECO:0007669"/>
    <property type="project" value="UniProtKB-UniRule"/>
</dbReference>
<dbReference type="PRINTS" id="PR01590">
    <property type="entry name" value="HTHFIS"/>
</dbReference>
<evidence type="ECO:0000259" key="16">
    <source>
        <dbReference type="PROSITE" id="PS50045"/>
    </source>
</evidence>
<evidence type="ECO:0000256" key="8">
    <source>
        <dbReference type="ARBA" id="ARBA00023012"/>
    </source>
</evidence>
<dbReference type="SUPFAM" id="SSF52540">
    <property type="entry name" value="P-loop containing nucleoside triphosphate hydrolases"/>
    <property type="match status" value="1"/>
</dbReference>
<evidence type="ECO:0000256" key="13">
    <source>
        <dbReference type="ARBA" id="ARBA00023231"/>
    </source>
</evidence>
<dbReference type="InterPro" id="IPR011006">
    <property type="entry name" value="CheY-like_superfamily"/>
</dbReference>
<evidence type="ECO:0000256" key="11">
    <source>
        <dbReference type="ARBA" id="ARBA00023159"/>
    </source>
</evidence>
<dbReference type="InterPro" id="IPR025943">
    <property type="entry name" value="Sigma_54_int_dom_ATP-bd_2"/>
</dbReference>
<keyword evidence="11 15" id="KW-0010">Activator</keyword>
<dbReference type="InterPro" id="IPR027417">
    <property type="entry name" value="P-loop_NTPase"/>
</dbReference>
<dbReference type="SUPFAM" id="SSF52172">
    <property type="entry name" value="CheY-like"/>
    <property type="match status" value="1"/>
</dbReference>
<dbReference type="GO" id="GO:0005524">
    <property type="term" value="F:ATP binding"/>
    <property type="evidence" value="ECO:0007669"/>
    <property type="project" value="UniProtKB-KW"/>
</dbReference>
<organism evidence="18 19">
    <name type="scientific">Aquipseudomonas alcaligenes</name>
    <name type="common">Pseudomonas alcaligenes</name>
    <dbReference type="NCBI Taxonomy" id="43263"/>
    <lineage>
        <taxon>Bacteria</taxon>
        <taxon>Pseudomonadati</taxon>
        <taxon>Pseudomonadota</taxon>
        <taxon>Gammaproteobacteria</taxon>
        <taxon>Pseudomonadales</taxon>
        <taxon>Pseudomonadaceae</taxon>
        <taxon>Aquipseudomonas</taxon>
    </lineage>
</organism>
<feature type="modified residue" description="4-aspartylphosphate" evidence="14">
    <location>
        <position position="55"/>
    </location>
</feature>
<dbReference type="Pfam" id="PF25601">
    <property type="entry name" value="AAA_lid_14"/>
    <property type="match status" value="1"/>
</dbReference>
<dbReference type="NCBIfam" id="TIGR01818">
    <property type="entry name" value="ntrC"/>
    <property type="match status" value="1"/>
</dbReference>
<dbReference type="PROSITE" id="PS50045">
    <property type="entry name" value="SIGMA54_INTERACT_4"/>
    <property type="match status" value="1"/>
</dbReference>